<proteinExistence type="predicted"/>
<feature type="chain" id="PRO_5046125492" evidence="3">
    <location>
        <begin position="20"/>
        <end position="183"/>
    </location>
</feature>
<protein>
    <submittedName>
        <fullName evidence="5">DUF4352 domain-containing protein</fullName>
    </submittedName>
</protein>
<accession>A0ABW2US09</accession>
<evidence type="ECO:0000313" key="5">
    <source>
        <dbReference type="EMBL" id="MFC7745886.1"/>
    </source>
</evidence>
<evidence type="ECO:0000259" key="4">
    <source>
        <dbReference type="Pfam" id="PF11611"/>
    </source>
</evidence>
<comment type="caution">
    <text evidence="5">The sequence shown here is derived from an EMBL/GenBank/DDBJ whole genome shotgun (WGS) entry which is preliminary data.</text>
</comment>
<evidence type="ECO:0000256" key="3">
    <source>
        <dbReference type="SAM" id="SignalP"/>
    </source>
</evidence>
<organism evidence="5 6">
    <name type="scientific">Lentibacillus kimchii</name>
    <dbReference type="NCBI Taxonomy" id="1542911"/>
    <lineage>
        <taxon>Bacteria</taxon>
        <taxon>Bacillati</taxon>
        <taxon>Bacillota</taxon>
        <taxon>Bacilli</taxon>
        <taxon>Bacillales</taxon>
        <taxon>Bacillaceae</taxon>
        <taxon>Lentibacillus</taxon>
    </lineage>
</organism>
<keyword evidence="6" id="KW-1185">Reference proteome</keyword>
<gene>
    <name evidence="5" type="ORF">ACFQU8_01340</name>
</gene>
<feature type="compositionally biased region" description="Acidic residues" evidence="2">
    <location>
        <begin position="33"/>
        <end position="52"/>
    </location>
</feature>
<name>A0ABW2US09_9BACI</name>
<dbReference type="InterPro" id="IPR029051">
    <property type="entry name" value="DUF4352"/>
</dbReference>
<dbReference type="Pfam" id="PF11611">
    <property type="entry name" value="DUF4352"/>
    <property type="match status" value="1"/>
</dbReference>
<feature type="compositionally biased region" description="Basic and acidic residues" evidence="2">
    <location>
        <begin position="53"/>
        <end position="64"/>
    </location>
</feature>
<dbReference type="InterPro" id="IPR029050">
    <property type="entry name" value="Immunoprotect_excell_Ig-like"/>
</dbReference>
<evidence type="ECO:0000313" key="6">
    <source>
        <dbReference type="Proteomes" id="UP001596620"/>
    </source>
</evidence>
<dbReference type="Gene3D" id="2.60.40.1240">
    <property type="match status" value="1"/>
</dbReference>
<dbReference type="EMBL" id="JBHTGR010000001">
    <property type="protein sequence ID" value="MFC7745886.1"/>
    <property type="molecule type" value="Genomic_DNA"/>
</dbReference>
<reference evidence="6" key="1">
    <citation type="journal article" date="2019" name="Int. J. Syst. Evol. Microbiol.">
        <title>The Global Catalogue of Microorganisms (GCM) 10K type strain sequencing project: providing services to taxonomists for standard genome sequencing and annotation.</title>
        <authorList>
            <consortium name="The Broad Institute Genomics Platform"/>
            <consortium name="The Broad Institute Genome Sequencing Center for Infectious Disease"/>
            <person name="Wu L."/>
            <person name="Ma J."/>
        </authorList>
    </citation>
    <scope>NUCLEOTIDE SEQUENCE [LARGE SCALE GENOMIC DNA]</scope>
    <source>
        <strain evidence="6">JCM 30234</strain>
    </source>
</reference>
<feature type="region of interest" description="Disordered" evidence="2">
    <location>
        <begin position="24"/>
        <end position="64"/>
    </location>
</feature>
<dbReference type="RefSeq" id="WP_382357354.1">
    <property type="nucleotide sequence ID" value="NZ_JBHTGR010000001.1"/>
</dbReference>
<feature type="signal peptide" evidence="3">
    <location>
        <begin position="1"/>
        <end position="19"/>
    </location>
</feature>
<keyword evidence="1 3" id="KW-0732">Signal</keyword>
<evidence type="ECO:0000256" key="1">
    <source>
        <dbReference type="ARBA" id="ARBA00022729"/>
    </source>
</evidence>
<feature type="domain" description="DUF4352" evidence="4">
    <location>
        <begin position="58"/>
        <end position="176"/>
    </location>
</feature>
<dbReference type="PROSITE" id="PS51257">
    <property type="entry name" value="PROKAR_LIPOPROTEIN"/>
    <property type="match status" value="1"/>
</dbReference>
<sequence length="183" mass="20072">MRKSIVLLLVGLLALVLSACGEDDSEAKKVDSDNDAEQQEDSDDNNGEEEEQKEFSAGDNIEKDGVITTVTNVERSNGTEFEDPDDGNDFAIVNIKIENESDDEVSYNPFDYSLKNSKGQIKDSGMSMVDQDNQLDSGKLVPDGKVEGSVVFQAPEDDDNGDLTLLIEDDWLSEDKIKVNLGE</sequence>
<dbReference type="Proteomes" id="UP001596620">
    <property type="component" value="Unassembled WGS sequence"/>
</dbReference>
<evidence type="ECO:0000256" key="2">
    <source>
        <dbReference type="SAM" id="MobiDB-lite"/>
    </source>
</evidence>